<dbReference type="PANTHER" id="PTHR47926">
    <property type="entry name" value="PENTATRICOPEPTIDE REPEAT-CONTAINING PROTEIN"/>
    <property type="match status" value="1"/>
</dbReference>
<dbReference type="FunFam" id="1.25.40.10:FF:000158">
    <property type="entry name" value="pentatricopeptide repeat-containing protein At2g33680"/>
    <property type="match status" value="1"/>
</dbReference>
<feature type="repeat" description="PPR" evidence="2">
    <location>
        <begin position="105"/>
        <end position="139"/>
    </location>
</feature>
<dbReference type="InterPro" id="IPR002885">
    <property type="entry name" value="PPR_rpt"/>
</dbReference>
<protein>
    <recommendedName>
        <fullName evidence="5">Pentatricopeptide repeat-containing protein</fullName>
    </recommendedName>
</protein>
<sequence>MGVSATFILNHILYNRTHKPQTQPTNAKALTNTIFTHLKASHLQKAVSILFAAPILFPYSLYASLFQICASNQAIVEARKVESHLVTFSPTLPVFLLSRAIETYDGGSWNAMITAYTQGGYPEKALSLFSNMNRSGVYVSEVTFANVHGLIVKYGFVGNVILESSLVDVYGKCQVIKDGQRMFDEIKNPTVVSWNVIVRWYLEMDDRKKVVFMFFQMFQTIVRPFNFTFSNALIACSSISALKEGRQIHGVAIKMGLEDDEVVSNSLMDMYIKCGELENTHRVFEQLSSKDLISWTSIVSAYAISGKTREARELFNQMPECNVISWNAMLAGYTRSLQWEEALDLVFFMCNATKDIDYVTIGLILNVCAGLLDVEMGKQVHGFIYRNGFLSNLIVGNALLDMYGKCGNLRSAKICFCLIISKWRDSVSWNALLTSYARHGLSEQAMTIFSEMQWETRPSKFTFGTLLAAYANTFSLEHGKQIHGFMIRNVYEMDIVIRGALVDMYSKCRCLELALVVFLEEASRDVILWNSIIFGCSHNRKGRVILELFGLMEEEGVKADHVTFQCIFLACIYEGLVELGTQYFYSMSNKYCVMPRLEHYECMIELYSWYGHINELEKFITRMPFEPTVPMLTKVFNACRKYGCLRLGEWATERLNELNPSMELKFQIMDRERK</sequence>
<dbReference type="Pfam" id="PF01535">
    <property type="entry name" value="PPR"/>
    <property type="match status" value="5"/>
</dbReference>
<evidence type="ECO:0000256" key="2">
    <source>
        <dbReference type="PROSITE-ProRule" id="PRU00708"/>
    </source>
</evidence>
<feature type="repeat" description="PPR" evidence="2">
    <location>
        <begin position="291"/>
        <end position="325"/>
    </location>
</feature>
<dbReference type="InterPro" id="IPR011990">
    <property type="entry name" value="TPR-like_helical_dom_sf"/>
</dbReference>
<dbReference type="InterPro" id="IPR046960">
    <property type="entry name" value="PPR_At4g14850-like_plant"/>
</dbReference>
<dbReference type="EMBL" id="JAXUIC010000004">
    <property type="protein sequence ID" value="KAK4594986.1"/>
    <property type="molecule type" value="Genomic_DNA"/>
</dbReference>
<proteinExistence type="predicted"/>
<dbReference type="GO" id="GO:0003723">
    <property type="term" value="F:RNA binding"/>
    <property type="evidence" value="ECO:0007669"/>
    <property type="project" value="InterPro"/>
</dbReference>
<dbReference type="FunFam" id="1.25.40.10:FF:000425">
    <property type="entry name" value="Pentatricopeptide repeat-containing protein At3g26540"/>
    <property type="match status" value="1"/>
</dbReference>
<feature type="repeat" description="PPR" evidence="2">
    <location>
        <begin position="425"/>
        <end position="459"/>
    </location>
</feature>
<evidence type="ECO:0008006" key="5">
    <source>
        <dbReference type="Google" id="ProtNLM"/>
    </source>
</evidence>
<organism evidence="3 4">
    <name type="scientific">Quercus rubra</name>
    <name type="common">Northern red oak</name>
    <name type="synonym">Quercus borealis</name>
    <dbReference type="NCBI Taxonomy" id="3512"/>
    <lineage>
        <taxon>Eukaryota</taxon>
        <taxon>Viridiplantae</taxon>
        <taxon>Streptophyta</taxon>
        <taxon>Embryophyta</taxon>
        <taxon>Tracheophyta</taxon>
        <taxon>Spermatophyta</taxon>
        <taxon>Magnoliopsida</taxon>
        <taxon>eudicotyledons</taxon>
        <taxon>Gunneridae</taxon>
        <taxon>Pentapetalae</taxon>
        <taxon>rosids</taxon>
        <taxon>fabids</taxon>
        <taxon>Fagales</taxon>
        <taxon>Fagaceae</taxon>
        <taxon>Quercus</taxon>
    </lineage>
</organism>
<name>A0AAN7J2A8_QUERU</name>
<reference evidence="3 4" key="1">
    <citation type="journal article" date="2023" name="G3 (Bethesda)">
        <title>A haplotype-resolved chromosome-scale genome for Quercus rubra L. provides insights into the genetics of adaptive traits for red oak species.</title>
        <authorList>
            <person name="Kapoor B."/>
            <person name="Jenkins J."/>
            <person name="Schmutz J."/>
            <person name="Zhebentyayeva T."/>
            <person name="Kuelheim C."/>
            <person name="Coggeshall M."/>
            <person name="Heim C."/>
            <person name="Lasky J.R."/>
            <person name="Leites L."/>
            <person name="Islam-Faridi N."/>
            <person name="Romero-Severson J."/>
            <person name="DeLeo V.L."/>
            <person name="Lucas S.M."/>
            <person name="Lazic D."/>
            <person name="Gailing O."/>
            <person name="Carlson J."/>
            <person name="Staton M."/>
        </authorList>
    </citation>
    <scope>NUCLEOTIDE SEQUENCE [LARGE SCALE GENOMIC DNA]</scope>
    <source>
        <strain evidence="3">Pseudo-F2</strain>
    </source>
</reference>
<dbReference type="PANTHER" id="PTHR47926:SF476">
    <property type="entry name" value="PENTATRICOPEPTIDE REPEAT-CONTAINING PROTEIN"/>
    <property type="match status" value="1"/>
</dbReference>
<dbReference type="GO" id="GO:0009451">
    <property type="term" value="P:RNA modification"/>
    <property type="evidence" value="ECO:0007669"/>
    <property type="project" value="InterPro"/>
</dbReference>
<feature type="repeat" description="PPR" evidence="2">
    <location>
        <begin position="525"/>
        <end position="559"/>
    </location>
</feature>
<evidence type="ECO:0000313" key="4">
    <source>
        <dbReference type="Proteomes" id="UP001324115"/>
    </source>
</evidence>
<dbReference type="Proteomes" id="UP001324115">
    <property type="component" value="Unassembled WGS sequence"/>
</dbReference>
<dbReference type="NCBIfam" id="TIGR00756">
    <property type="entry name" value="PPR"/>
    <property type="match status" value="4"/>
</dbReference>
<accession>A0AAN7J2A8</accession>
<comment type="caution">
    <text evidence="3">The sequence shown here is derived from an EMBL/GenBank/DDBJ whole genome shotgun (WGS) entry which is preliminary data.</text>
</comment>
<evidence type="ECO:0000256" key="1">
    <source>
        <dbReference type="ARBA" id="ARBA00022737"/>
    </source>
</evidence>
<dbReference type="Gene3D" id="1.25.40.10">
    <property type="entry name" value="Tetratricopeptide repeat domain"/>
    <property type="match status" value="5"/>
</dbReference>
<keyword evidence="4" id="KW-1185">Reference proteome</keyword>
<evidence type="ECO:0000313" key="3">
    <source>
        <dbReference type="EMBL" id="KAK4594986.1"/>
    </source>
</evidence>
<keyword evidence="1" id="KW-0677">Repeat</keyword>
<dbReference type="PROSITE" id="PS51375">
    <property type="entry name" value="PPR"/>
    <property type="match status" value="4"/>
</dbReference>
<dbReference type="GO" id="GO:0099402">
    <property type="term" value="P:plant organ development"/>
    <property type="evidence" value="ECO:0007669"/>
    <property type="project" value="UniProtKB-ARBA"/>
</dbReference>
<dbReference type="AlphaFoldDB" id="A0AAN7J2A8"/>
<gene>
    <name evidence="3" type="ORF">RGQ29_018641</name>
</gene>
<dbReference type="Pfam" id="PF13041">
    <property type="entry name" value="PPR_2"/>
    <property type="match status" value="2"/>
</dbReference>